<dbReference type="EMBL" id="BAABGR010000035">
    <property type="protein sequence ID" value="GAA4518884.1"/>
    <property type="molecule type" value="Genomic_DNA"/>
</dbReference>
<organism evidence="2 3">
    <name type="scientific">Sphingobacterium thermophilum</name>
    <dbReference type="NCBI Taxonomy" id="768534"/>
    <lineage>
        <taxon>Bacteria</taxon>
        <taxon>Pseudomonadati</taxon>
        <taxon>Bacteroidota</taxon>
        <taxon>Sphingobacteriia</taxon>
        <taxon>Sphingobacteriales</taxon>
        <taxon>Sphingobacteriaceae</taxon>
        <taxon>Sphingobacterium</taxon>
    </lineage>
</organism>
<name>A0ABP8R5S4_9SPHI</name>
<accession>A0ABP8R5S4</accession>
<evidence type="ECO:0000256" key="1">
    <source>
        <dbReference type="SAM" id="Phobius"/>
    </source>
</evidence>
<protein>
    <recommendedName>
        <fullName evidence="4">5-bromo-4-chloroindolyl phosphate hydrolysis protein</fullName>
    </recommendedName>
</protein>
<keyword evidence="1" id="KW-0812">Transmembrane</keyword>
<comment type="caution">
    <text evidence="2">The sequence shown here is derived from an EMBL/GenBank/DDBJ whole genome shotgun (WGS) entry which is preliminary data.</text>
</comment>
<feature type="transmembrane region" description="Helical" evidence="1">
    <location>
        <begin position="47"/>
        <end position="69"/>
    </location>
</feature>
<evidence type="ECO:0008006" key="4">
    <source>
        <dbReference type="Google" id="ProtNLM"/>
    </source>
</evidence>
<reference evidence="3" key="1">
    <citation type="journal article" date="2019" name="Int. J. Syst. Evol. Microbiol.">
        <title>The Global Catalogue of Microorganisms (GCM) 10K type strain sequencing project: providing services to taxonomists for standard genome sequencing and annotation.</title>
        <authorList>
            <consortium name="The Broad Institute Genomics Platform"/>
            <consortium name="The Broad Institute Genome Sequencing Center for Infectious Disease"/>
            <person name="Wu L."/>
            <person name="Ma J."/>
        </authorList>
    </citation>
    <scope>NUCLEOTIDE SEQUENCE [LARGE SCALE GENOMIC DNA]</scope>
    <source>
        <strain evidence="3">JCM 17858</strain>
    </source>
</reference>
<evidence type="ECO:0000313" key="3">
    <source>
        <dbReference type="Proteomes" id="UP001500394"/>
    </source>
</evidence>
<feature type="transmembrane region" description="Helical" evidence="1">
    <location>
        <begin position="75"/>
        <end position="95"/>
    </location>
</feature>
<sequence length="258" mass="29856">MGFATNKSKRWELSKLKWTFLSVLLFVPPIHPFVMMSQASKSKVRSWYFLAWLLLFVQCGIIYGFFYFAGAMSSGLLAMVCAYIASYIVGNGLLLRQSKPYLQRLEMAEIRPLTWINSIAEQRRLALSTVEIETPQTFVTKLVFYKKVIHNTTLKMHIDKILRLFQLIEQRDMQEAEKFLVRHGTVVNILREYHDLENTSLNNAITIESKNKLESVLVQASAAIEQDITTLIQYRLLDVSAETDVYLQTLKNKKLLNH</sequence>
<evidence type="ECO:0000313" key="2">
    <source>
        <dbReference type="EMBL" id="GAA4518884.1"/>
    </source>
</evidence>
<keyword evidence="1" id="KW-0472">Membrane</keyword>
<dbReference type="RefSeq" id="WP_039052703.1">
    <property type="nucleotide sequence ID" value="NZ_BAABGR010000035.1"/>
</dbReference>
<dbReference type="Proteomes" id="UP001500394">
    <property type="component" value="Unassembled WGS sequence"/>
</dbReference>
<keyword evidence="3" id="KW-1185">Reference proteome</keyword>
<proteinExistence type="predicted"/>
<keyword evidence="1" id="KW-1133">Transmembrane helix</keyword>
<gene>
    <name evidence="2" type="ORF">GCM10023173_21050</name>
</gene>